<keyword evidence="2" id="KW-1185">Reference proteome</keyword>
<proteinExistence type="predicted"/>
<reference evidence="1" key="1">
    <citation type="submission" date="2023-06" db="EMBL/GenBank/DDBJ databases">
        <title>Genomic of Agaribacillus aureum.</title>
        <authorList>
            <person name="Wang G."/>
        </authorList>
    </citation>
    <scope>NUCLEOTIDE SEQUENCE</scope>
    <source>
        <strain evidence="1">BMA12</strain>
    </source>
</reference>
<protein>
    <submittedName>
        <fullName evidence="1">Type IX secretion system membrane protein PorP/SprF</fullName>
    </submittedName>
</protein>
<accession>A0ABT8L3T5</accession>
<dbReference type="Pfam" id="PF11751">
    <property type="entry name" value="PorP_SprF"/>
    <property type="match status" value="1"/>
</dbReference>
<evidence type="ECO:0000313" key="1">
    <source>
        <dbReference type="EMBL" id="MDN5211676.1"/>
    </source>
</evidence>
<dbReference type="Proteomes" id="UP001172083">
    <property type="component" value="Unassembled WGS sequence"/>
</dbReference>
<sequence length="297" mass="33832">MKVKTGILWVYFVYMGMTASNVLAQSEPMYSQYMLNGLVINPAYAGVHKVMDIALVYRNQWTGINGAPETQTLSLHTLLKDKKSGIGFNLVRDNIGITSQTMVNGNYAYKLPFHNGLLSLGLMTQVNFVNFNFQDLNLQADSDPSFTNKENATEVSFGAGIFYHTENFFLGLSMPHLRRSDLFERHWFIHTGYVWDVRPHLKLKPSAMIKYVSGAPLEIDLNATVFWRDRFWVGASVRSFDGIYALTGMNITRQFSIGYAFDLALTDLNAYAQGTHEVILKYRFSFNKSMILSPRYF</sequence>
<name>A0ABT8L3T5_9BACT</name>
<organism evidence="1 2">
    <name type="scientific">Agaribacillus aureus</name>
    <dbReference type="NCBI Taxonomy" id="3051825"/>
    <lineage>
        <taxon>Bacteria</taxon>
        <taxon>Pseudomonadati</taxon>
        <taxon>Bacteroidota</taxon>
        <taxon>Cytophagia</taxon>
        <taxon>Cytophagales</taxon>
        <taxon>Splendidivirgaceae</taxon>
        <taxon>Agaribacillus</taxon>
    </lineage>
</organism>
<evidence type="ECO:0000313" key="2">
    <source>
        <dbReference type="Proteomes" id="UP001172083"/>
    </source>
</evidence>
<comment type="caution">
    <text evidence="1">The sequence shown here is derived from an EMBL/GenBank/DDBJ whole genome shotgun (WGS) entry which is preliminary data.</text>
</comment>
<dbReference type="InterPro" id="IPR019861">
    <property type="entry name" value="PorP/SprF_Bacteroidetes"/>
</dbReference>
<dbReference type="NCBIfam" id="TIGR03519">
    <property type="entry name" value="T9SS_PorP_fam"/>
    <property type="match status" value="1"/>
</dbReference>
<dbReference type="RefSeq" id="WP_346757006.1">
    <property type="nucleotide sequence ID" value="NZ_JAUJEB010000001.1"/>
</dbReference>
<dbReference type="EMBL" id="JAUJEB010000001">
    <property type="protein sequence ID" value="MDN5211676.1"/>
    <property type="molecule type" value="Genomic_DNA"/>
</dbReference>
<gene>
    <name evidence="1" type="ORF">QQ020_06430</name>
</gene>